<organism evidence="2 3">
    <name type="scientific">Negadavirga shengliensis</name>
    <dbReference type="NCBI Taxonomy" id="1389218"/>
    <lineage>
        <taxon>Bacteria</taxon>
        <taxon>Pseudomonadati</taxon>
        <taxon>Bacteroidota</taxon>
        <taxon>Cytophagia</taxon>
        <taxon>Cytophagales</taxon>
        <taxon>Cyclobacteriaceae</taxon>
        <taxon>Negadavirga</taxon>
    </lineage>
</organism>
<reference evidence="3" key="1">
    <citation type="journal article" date="2019" name="Int. J. Syst. Evol. Microbiol.">
        <title>The Global Catalogue of Microorganisms (GCM) 10K type strain sequencing project: providing services to taxonomists for standard genome sequencing and annotation.</title>
        <authorList>
            <consortium name="The Broad Institute Genomics Platform"/>
            <consortium name="The Broad Institute Genome Sequencing Center for Infectious Disease"/>
            <person name="Wu L."/>
            <person name="Ma J."/>
        </authorList>
    </citation>
    <scope>NUCLEOTIDE SEQUENCE [LARGE SCALE GENOMIC DNA]</scope>
    <source>
        <strain evidence="3">CGMCC 4.7466</strain>
    </source>
</reference>
<dbReference type="InterPro" id="IPR035901">
    <property type="entry name" value="GIY-YIG_endonuc_sf"/>
</dbReference>
<gene>
    <name evidence="2" type="ORF">ACFPFU_17850</name>
</gene>
<accession>A0ABV9T4A0</accession>
<name>A0ABV9T4A0_9BACT</name>
<protein>
    <submittedName>
        <fullName evidence="2">GIY-YIG nuclease family protein</fullName>
    </submittedName>
</protein>
<evidence type="ECO:0000259" key="1">
    <source>
        <dbReference type="PROSITE" id="PS50164"/>
    </source>
</evidence>
<dbReference type="SUPFAM" id="SSF82771">
    <property type="entry name" value="GIY-YIG endonuclease"/>
    <property type="match status" value="1"/>
</dbReference>
<dbReference type="InterPro" id="IPR000305">
    <property type="entry name" value="GIY-YIG_endonuc"/>
</dbReference>
<comment type="caution">
    <text evidence="2">The sequence shown here is derived from an EMBL/GenBank/DDBJ whole genome shotgun (WGS) entry which is preliminary data.</text>
</comment>
<dbReference type="Pfam" id="PF01541">
    <property type="entry name" value="GIY-YIG"/>
    <property type="match status" value="1"/>
</dbReference>
<keyword evidence="3" id="KW-1185">Reference proteome</keyword>
<dbReference type="Proteomes" id="UP001595818">
    <property type="component" value="Unassembled WGS sequence"/>
</dbReference>
<dbReference type="EMBL" id="JBHSJJ010000011">
    <property type="protein sequence ID" value="MFC4873571.1"/>
    <property type="molecule type" value="Genomic_DNA"/>
</dbReference>
<dbReference type="PROSITE" id="PS50164">
    <property type="entry name" value="GIY_YIG"/>
    <property type="match status" value="1"/>
</dbReference>
<dbReference type="Gene3D" id="3.40.1440.10">
    <property type="entry name" value="GIY-YIG endonuclease"/>
    <property type="match status" value="1"/>
</dbReference>
<dbReference type="RefSeq" id="WP_377066557.1">
    <property type="nucleotide sequence ID" value="NZ_JBHSJJ010000011.1"/>
</dbReference>
<sequence length="99" mass="12001">MQPVVYILYSNKLTRFYTGVTTLSADERLEHHLEKKYGKGHYTQKADDWTLFHCIECEDFFQARRMELYIKRMKSSVYIRNLKKYPELVDKLLIKFQSI</sequence>
<evidence type="ECO:0000313" key="2">
    <source>
        <dbReference type="EMBL" id="MFC4873571.1"/>
    </source>
</evidence>
<evidence type="ECO:0000313" key="3">
    <source>
        <dbReference type="Proteomes" id="UP001595818"/>
    </source>
</evidence>
<proteinExistence type="predicted"/>
<feature type="domain" description="GIY-YIG" evidence="1">
    <location>
        <begin position="1"/>
        <end position="80"/>
    </location>
</feature>